<organism evidence="2 3">
    <name type="scientific">Xenotaenia resolanae</name>
    <dbReference type="NCBI Taxonomy" id="208358"/>
    <lineage>
        <taxon>Eukaryota</taxon>
        <taxon>Metazoa</taxon>
        <taxon>Chordata</taxon>
        <taxon>Craniata</taxon>
        <taxon>Vertebrata</taxon>
        <taxon>Euteleostomi</taxon>
        <taxon>Actinopterygii</taxon>
        <taxon>Neopterygii</taxon>
        <taxon>Teleostei</taxon>
        <taxon>Neoteleostei</taxon>
        <taxon>Acanthomorphata</taxon>
        <taxon>Ovalentaria</taxon>
        <taxon>Atherinomorphae</taxon>
        <taxon>Cyprinodontiformes</taxon>
        <taxon>Goodeidae</taxon>
        <taxon>Xenotaenia</taxon>
    </lineage>
</organism>
<sequence>MSRKSMQTLADPVFRSTMPLFDGTVASSGLTKPQAMPGFLGKQTVQYNGAYFAYEPRVKDREGFTPPWSHSKTSPLDDRSPVSHLSGMVQNHMAYRKDSISSEGSHHTPVKKGFIVYTKSPEMNSPTAACPAVIRKPKPGGENSPSPSKSSVYLAIPKPVYGLSPCCNELGCVIGHRYGMDHISPRIPTNVYEHEWMQSNGHYLEKLPIQRKDALQQNDLQFECNAEQLKRVTVEAYSPSRVRTLPSLTEPSYSSYPCTPTRTLFGSFREPSSQPLQTSPAGYPGLYAPRPTYEHMTSEVYQECSPMSKYGQLAQHPGFYYSQTNGEVENRTQRKESGSKHGEDGPLLHKHSISPREHYVVPQPHHAEIPLSCTEMLPNHSFIQGYDYPCYTVPRFHLKASQIRAPLKRQNSLSGFHPSSMNAPSSSQHMDYPIANTAVHIDQLHSSSSIVRVNKSSPARRLNPAAVSPSSTQVGRFFQPFTSLHIDPPVHLQPVVNMDRILEHSPAEARVNQPKSLPVSPAPWLPPSPSHCSERTHAAAPNNVRKIIYSPGVTAGSKHNGPVSDAGTSDYKKCPTQSVSHSSHPFRIKDEDVYEVECTNNNKRQKVEMEKATASKKTDSPPMPVINNVFSLAPYQLHLQDPGVLFPGREPQRTSQTSEKHSDKVKPNGKEKRLDQKNQASVIRLESKSSSHTSADESSVQAKKIKVEKVDSPDVSNSIESQTHHSKVEMKKEPEETQSPTNVHVALKEKCESSELKHTSLSASENTTSDEMKCADLTVQMDPNHQDETLKSQVFALHPKSNSLSPGKVSFKSIPPHCLKLSTYNIIVPDSKRCKTALPVEQNPHPQPIPVLTVIQECQTPARKHFLELHQSLCSLISKYVSASSEQDLKNWVSQLEISESSSQSSKVQRVTCLLGAKVREMWINKEIKAALQEVLERLKEYTAQKRCPFPHVMRTGAVFLPMLVVKELLFPTVQGSFIDKVLQEHKVELRPTTLSEEKILIQLHKRACSSKLRRLISLKHLPDIYTEVVNLLYYTYVCKHLGEYMLPEDLLTFIYYELIGLLLVIQIDQILAFFSKLGIMCDIYFSASSLNHPHLMSKRESSSHDIKALDFVLYFYKYHQLFKPASKYNDLCVAGLNMDPTYKEQDGGHEVSNSGTPVPCDAPTSPSESHHQRCLKEEENETSPSKSKTKSRVRSALRHIFLDKSLSDEEAAGDAEQTVVEGDLKSFINETPGAHQMENKESDHIAAEQESMAATQRPSAENSWTCPLTLDELSPSHSDAETESSLSRLPDNPASGRPAQSKNCSGMILKLRKMLSAGLNRKRVCYEAVLQSGTLAKPSSSQIEAGEGVGSDQHRMPKALRRWKAKGSFCHPDRSLNSSPKTKQRSLLKIKYCPYLSACHSAEHRRRWVLRSAVQTARRAMRFYYPDLVGKRIRHLYEEDDKSEVWYRGEVLCIHEAHTNPLKTIFEVRYDSEPEWKYYLELMMDYKKGWLKIED</sequence>
<feature type="region of interest" description="Disordered" evidence="1">
    <location>
        <begin position="641"/>
        <end position="742"/>
    </location>
</feature>
<dbReference type="Pfam" id="PF17663">
    <property type="entry name" value="DUF5525"/>
    <property type="match status" value="1"/>
</dbReference>
<feature type="compositionally biased region" description="Basic and acidic residues" evidence="1">
    <location>
        <begin position="1169"/>
        <end position="1178"/>
    </location>
</feature>
<dbReference type="EMBL" id="JAHRIM010061128">
    <property type="protein sequence ID" value="MEQ2271170.1"/>
    <property type="molecule type" value="Genomic_DNA"/>
</dbReference>
<feature type="compositionally biased region" description="Basic and acidic residues" evidence="1">
    <location>
        <begin position="1238"/>
        <end position="1248"/>
    </location>
</feature>
<feature type="compositionally biased region" description="Basic and acidic residues" evidence="1">
    <location>
        <begin position="658"/>
        <end position="676"/>
    </location>
</feature>
<feature type="region of interest" description="Disordered" evidence="1">
    <location>
        <begin position="327"/>
        <end position="348"/>
    </location>
</feature>
<feature type="compositionally biased region" description="Basic and acidic residues" evidence="1">
    <location>
        <begin position="328"/>
        <end position="347"/>
    </location>
</feature>
<name>A0ABV0WNV3_9TELE</name>
<feature type="compositionally biased region" description="Basic and acidic residues" evidence="1">
    <location>
        <begin position="722"/>
        <end position="735"/>
    </location>
</feature>
<feature type="region of interest" description="Disordered" evidence="1">
    <location>
        <begin position="1145"/>
        <end position="1195"/>
    </location>
</feature>
<feature type="region of interest" description="Disordered" evidence="1">
    <location>
        <begin position="553"/>
        <end position="583"/>
    </location>
</feature>
<evidence type="ECO:0000256" key="1">
    <source>
        <dbReference type="SAM" id="MobiDB-lite"/>
    </source>
</evidence>
<feature type="region of interest" description="Disordered" evidence="1">
    <location>
        <begin position="1234"/>
        <end position="1303"/>
    </location>
</feature>
<dbReference type="InterPro" id="IPR037656">
    <property type="entry name" value="DUF5525"/>
</dbReference>
<dbReference type="PANTHER" id="PTHR28422:SF1">
    <property type="entry name" value="SIMILAR TO HUMAN CHROMOSOME 15 OPEN READING FRAME 39"/>
    <property type="match status" value="1"/>
</dbReference>
<feature type="region of interest" description="Disordered" evidence="1">
    <location>
        <begin position="63"/>
        <end position="82"/>
    </location>
</feature>
<comment type="caution">
    <text evidence="2">The sequence shown here is derived from an EMBL/GenBank/DDBJ whole genome shotgun (WGS) entry which is preliminary data.</text>
</comment>
<accession>A0ABV0WNV3</accession>
<feature type="compositionally biased region" description="Polar residues" evidence="1">
    <location>
        <begin position="1253"/>
        <end position="1267"/>
    </location>
</feature>
<evidence type="ECO:0000313" key="2">
    <source>
        <dbReference type="EMBL" id="MEQ2271170.1"/>
    </source>
</evidence>
<evidence type="ECO:0000313" key="3">
    <source>
        <dbReference type="Proteomes" id="UP001444071"/>
    </source>
</evidence>
<dbReference type="InterPro" id="IPR042567">
    <property type="entry name" value="SPIN/Ssty_sf"/>
</dbReference>
<dbReference type="PANTHER" id="PTHR28422">
    <property type="entry name" value="SIMILAR TO HUMAN CHROMOSOME 15 OPEN READING FRAME 39"/>
    <property type="match status" value="1"/>
</dbReference>
<dbReference type="Gene3D" id="2.80.10.70">
    <property type="entry name" value="Spindlin/Ssty"/>
    <property type="match status" value="1"/>
</dbReference>
<reference evidence="2 3" key="1">
    <citation type="submission" date="2021-06" db="EMBL/GenBank/DDBJ databases">
        <authorList>
            <person name="Palmer J.M."/>
        </authorList>
    </citation>
    <scope>NUCLEOTIDE SEQUENCE [LARGE SCALE GENOMIC DNA]</scope>
    <source>
        <strain evidence="2 3">XR_2019</strain>
        <tissue evidence="2">Muscle</tissue>
    </source>
</reference>
<keyword evidence="3" id="KW-1185">Reference proteome</keyword>
<dbReference type="Proteomes" id="UP001444071">
    <property type="component" value="Unassembled WGS sequence"/>
</dbReference>
<gene>
    <name evidence="2" type="ORF">XENORESO_000442</name>
</gene>
<feature type="compositionally biased region" description="Polar residues" evidence="1">
    <location>
        <begin position="688"/>
        <end position="701"/>
    </location>
</feature>
<proteinExistence type="predicted"/>
<protein>
    <submittedName>
        <fullName evidence="2">Uncharacterized protein</fullName>
    </submittedName>
</protein>